<sequence length="150" mass="16874">MGFPIWLWRPEHQPRTPVEPNGYLCCGCCGCTSKCCFTIYTVIWALICFIFFGLVGLLLLLQPDYILVLLKHPGFYLWLVTALFVFYAVRAIQTMNRRLMGSSSRKGGHLQEIGRDSSVSSMFPSMLLRLGWTFCGDPVLSLRQGPSAGD</sequence>
<evidence type="ECO:0000313" key="2">
    <source>
        <dbReference type="EMBL" id="CAJ0569817.1"/>
    </source>
</evidence>
<dbReference type="AlphaFoldDB" id="A0AA36G1J5"/>
<feature type="transmembrane region" description="Helical" evidence="1">
    <location>
        <begin position="42"/>
        <end position="63"/>
    </location>
</feature>
<evidence type="ECO:0000256" key="1">
    <source>
        <dbReference type="SAM" id="Phobius"/>
    </source>
</evidence>
<keyword evidence="3" id="KW-1185">Reference proteome</keyword>
<organism evidence="2 3">
    <name type="scientific">Mesorhabditis spiculigera</name>
    <dbReference type="NCBI Taxonomy" id="96644"/>
    <lineage>
        <taxon>Eukaryota</taxon>
        <taxon>Metazoa</taxon>
        <taxon>Ecdysozoa</taxon>
        <taxon>Nematoda</taxon>
        <taxon>Chromadorea</taxon>
        <taxon>Rhabditida</taxon>
        <taxon>Rhabditina</taxon>
        <taxon>Rhabditomorpha</taxon>
        <taxon>Rhabditoidea</taxon>
        <taxon>Rhabditidae</taxon>
        <taxon>Mesorhabditinae</taxon>
        <taxon>Mesorhabditis</taxon>
    </lineage>
</organism>
<reference evidence="2" key="1">
    <citation type="submission" date="2023-06" db="EMBL/GenBank/DDBJ databases">
        <authorList>
            <person name="Delattre M."/>
        </authorList>
    </citation>
    <scope>NUCLEOTIDE SEQUENCE</scope>
    <source>
        <strain evidence="2">AF72</strain>
    </source>
</reference>
<keyword evidence="1" id="KW-0472">Membrane</keyword>
<protein>
    <submittedName>
        <fullName evidence="2">Uncharacterized protein</fullName>
    </submittedName>
</protein>
<dbReference type="EMBL" id="CATQJA010002139">
    <property type="protein sequence ID" value="CAJ0569817.1"/>
    <property type="molecule type" value="Genomic_DNA"/>
</dbReference>
<gene>
    <name evidence="2" type="ORF">MSPICULIGERA_LOCUS8276</name>
</gene>
<feature type="non-terminal residue" evidence="2">
    <location>
        <position position="150"/>
    </location>
</feature>
<keyword evidence="1" id="KW-1133">Transmembrane helix</keyword>
<comment type="caution">
    <text evidence="2">The sequence shown here is derived from an EMBL/GenBank/DDBJ whole genome shotgun (WGS) entry which is preliminary data.</text>
</comment>
<keyword evidence="1" id="KW-0812">Transmembrane</keyword>
<dbReference type="Proteomes" id="UP001177023">
    <property type="component" value="Unassembled WGS sequence"/>
</dbReference>
<feature type="transmembrane region" description="Helical" evidence="1">
    <location>
        <begin position="75"/>
        <end position="92"/>
    </location>
</feature>
<evidence type="ECO:0000313" key="3">
    <source>
        <dbReference type="Proteomes" id="UP001177023"/>
    </source>
</evidence>
<name>A0AA36G1J5_9BILA</name>
<proteinExistence type="predicted"/>
<accession>A0AA36G1J5</accession>